<organism evidence="2 3">
    <name type="scientific">Streptomyces amakusaensis</name>
    <dbReference type="NCBI Taxonomy" id="67271"/>
    <lineage>
        <taxon>Bacteria</taxon>
        <taxon>Bacillati</taxon>
        <taxon>Actinomycetota</taxon>
        <taxon>Actinomycetes</taxon>
        <taxon>Kitasatosporales</taxon>
        <taxon>Streptomycetaceae</taxon>
        <taxon>Streptomyces</taxon>
    </lineage>
</organism>
<evidence type="ECO:0000313" key="3">
    <source>
        <dbReference type="Proteomes" id="UP001596160"/>
    </source>
</evidence>
<protein>
    <submittedName>
        <fullName evidence="2">DUF6214 family protein</fullName>
    </submittedName>
</protein>
<name>A0ABW0ATR9_9ACTN</name>
<gene>
    <name evidence="2" type="ORF">ACFPRH_34865</name>
</gene>
<feature type="region of interest" description="Disordered" evidence="1">
    <location>
        <begin position="1"/>
        <end position="24"/>
    </location>
</feature>
<feature type="compositionally biased region" description="Basic and acidic residues" evidence="1">
    <location>
        <begin position="1"/>
        <end position="13"/>
    </location>
</feature>
<sequence>MRETGFPHAHDQGDPGEALPYPPVWEVQGRGTVTRAGPPAAGPGAGGPSWFDVRLTFADGARIDVLAVVEDGRITIEDLCAEPPLSLPEFSALARLIETPLADACRTAAAPDPPPGPVPLALVPAEEPSVPAAGHRRPRPGRLRGRTVRRIAADAYRAAQRDGADPVLAVMGATGRSRRKSLRLISGARDEGYLAPRHHRR</sequence>
<dbReference type="RefSeq" id="WP_381735577.1">
    <property type="nucleotide sequence ID" value="NZ_BAAASB010000041.1"/>
</dbReference>
<evidence type="ECO:0000256" key="1">
    <source>
        <dbReference type="SAM" id="MobiDB-lite"/>
    </source>
</evidence>
<dbReference type="InterPro" id="IPR046186">
    <property type="entry name" value="DUF6214"/>
</dbReference>
<evidence type="ECO:0000313" key="2">
    <source>
        <dbReference type="EMBL" id="MFC5156907.1"/>
    </source>
</evidence>
<keyword evidence="3" id="KW-1185">Reference proteome</keyword>
<accession>A0ABW0ATR9</accession>
<dbReference type="Pfam" id="PF19720">
    <property type="entry name" value="DUF6214"/>
    <property type="match status" value="1"/>
</dbReference>
<comment type="caution">
    <text evidence="2">The sequence shown here is derived from an EMBL/GenBank/DDBJ whole genome shotgun (WGS) entry which is preliminary data.</text>
</comment>
<dbReference type="Proteomes" id="UP001596160">
    <property type="component" value="Unassembled WGS sequence"/>
</dbReference>
<feature type="region of interest" description="Disordered" evidence="1">
    <location>
        <begin position="176"/>
        <end position="201"/>
    </location>
</feature>
<reference evidence="3" key="1">
    <citation type="journal article" date="2019" name="Int. J. Syst. Evol. Microbiol.">
        <title>The Global Catalogue of Microorganisms (GCM) 10K type strain sequencing project: providing services to taxonomists for standard genome sequencing and annotation.</title>
        <authorList>
            <consortium name="The Broad Institute Genomics Platform"/>
            <consortium name="The Broad Institute Genome Sequencing Center for Infectious Disease"/>
            <person name="Wu L."/>
            <person name="Ma J."/>
        </authorList>
    </citation>
    <scope>NUCLEOTIDE SEQUENCE [LARGE SCALE GENOMIC DNA]</scope>
    <source>
        <strain evidence="3">PCU 266</strain>
    </source>
</reference>
<dbReference type="EMBL" id="JBHSKP010000050">
    <property type="protein sequence ID" value="MFC5156907.1"/>
    <property type="molecule type" value="Genomic_DNA"/>
</dbReference>
<proteinExistence type="predicted"/>